<evidence type="ECO:0000313" key="12">
    <source>
        <dbReference type="Proteomes" id="UP000467841"/>
    </source>
</evidence>
<dbReference type="EMBL" id="CACVBM020001716">
    <property type="protein sequence ID" value="CAA7057896.1"/>
    <property type="molecule type" value="Genomic_DNA"/>
</dbReference>
<name>A0A6D2KLU6_9BRAS</name>
<evidence type="ECO:0000256" key="5">
    <source>
        <dbReference type="ARBA" id="ARBA00022824"/>
    </source>
</evidence>
<feature type="compositionally biased region" description="Basic and acidic residues" evidence="10">
    <location>
        <begin position="210"/>
        <end position="219"/>
    </location>
</feature>
<dbReference type="InterPro" id="IPR055282">
    <property type="entry name" value="PPI1-4"/>
</dbReference>
<evidence type="ECO:0000256" key="6">
    <source>
        <dbReference type="ARBA" id="ARBA00022989"/>
    </source>
</evidence>
<dbReference type="Proteomes" id="UP000467841">
    <property type="component" value="Unassembled WGS sequence"/>
</dbReference>
<evidence type="ECO:0000256" key="8">
    <source>
        <dbReference type="ARBA" id="ARBA00023136"/>
    </source>
</evidence>
<accession>A0A6D2KLU6</accession>
<evidence type="ECO:0000256" key="9">
    <source>
        <dbReference type="ARBA" id="ARBA00038080"/>
    </source>
</evidence>
<dbReference type="GO" id="GO:0005886">
    <property type="term" value="C:plasma membrane"/>
    <property type="evidence" value="ECO:0007669"/>
    <property type="project" value="UniProtKB-SubCell"/>
</dbReference>
<evidence type="ECO:0000313" key="11">
    <source>
        <dbReference type="EMBL" id="CAA7057896.1"/>
    </source>
</evidence>
<keyword evidence="4" id="KW-0812">Transmembrane</keyword>
<evidence type="ECO:0000256" key="7">
    <source>
        <dbReference type="ARBA" id="ARBA00023054"/>
    </source>
</evidence>
<keyword evidence="7" id="KW-0175">Coiled coil</keyword>
<organism evidence="11 12">
    <name type="scientific">Microthlaspi erraticum</name>
    <dbReference type="NCBI Taxonomy" id="1685480"/>
    <lineage>
        <taxon>Eukaryota</taxon>
        <taxon>Viridiplantae</taxon>
        <taxon>Streptophyta</taxon>
        <taxon>Embryophyta</taxon>
        <taxon>Tracheophyta</taxon>
        <taxon>Spermatophyta</taxon>
        <taxon>Magnoliopsida</taxon>
        <taxon>eudicotyledons</taxon>
        <taxon>Gunneridae</taxon>
        <taxon>Pentapetalae</taxon>
        <taxon>rosids</taxon>
        <taxon>malvids</taxon>
        <taxon>Brassicales</taxon>
        <taxon>Brassicaceae</taxon>
        <taxon>Coluteocarpeae</taxon>
        <taxon>Microthlaspi</taxon>
    </lineage>
</organism>
<reference evidence="11" key="1">
    <citation type="submission" date="2020-01" db="EMBL/GenBank/DDBJ databases">
        <authorList>
            <person name="Mishra B."/>
        </authorList>
    </citation>
    <scope>NUCLEOTIDE SEQUENCE [LARGE SCALE GENOMIC DNA]</scope>
</reference>
<gene>
    <name evidence="11" type="ORF">MERR_LOCUS45132</name>
</gene>
<feature type="compositionally biased region" description="Basic residues" evidence="10">
    <location>
        <begin position="145"/>
        <end position="154"/>
    </location>
</feature>
<evidence type="ECO:0000256" key="2">
    <source>
        <dbReference type="ARBA" id="ARBA00004389"/>
    </source>
</evidence>
<feature type="compositionally biased region" description="Basic and acidic residues" evidence="10">
    <location>
        <begin position="125"/>
        <end position="144"/>
    </location>
</feature>
<dbReference type="GO" id="GO:0005789">
    <property type="term" value="C:endoplasmic reticulum membrane"/>
    <property type="evidence" value="ECO:0007669"/>
    <property type="project" value="UniProtKB-SubCell"/>
</dbReference>
<feature type="compositionally biased region" description="Polar residues" evidence="10">
    <location>
        <begin position="78"/>
        <end position="87"/>
    </location>
</feature>
<keyword evidence="12" id="KW-1185">Reference proteome</keyword>
<evidence type="ECO:0000256" key="10">
    <source>
        <dbReference type="SAM" id="MobiDB-lite"/>
    </source>
</evidence>
<dbReference type="AlphaFoldDB" id="A0A6D2KLU6"/>
<dbReference type="PANTHER" id="PTHR32219:SF8">
    <property type="entry name" value="PROTON PUMP-INTERACTOR 2-RELATED"/>
    <property type="match status" value="1"/>
</dbReference>
<keyword evidence="3" id="KW-1003">Cell membrane</keyword>
<protein>
    <submittedName>
        <fullName evidence="11">Uncharacterized protein</fullName>
    </submittedName>
</protein>
<feature type="compositionally biased region" description="Basic and acidic residues" evidence="10">
    <location>
        <begin position="161"/>
        <end position="174"/>
    </location>
</feature>
<proteinExistence type="inferred from homology"/>
<feature type="region of interest" description="Disordered" evidence="10">
    <location>
        <begin position="78"/>
        <end position="241"/>
    </location>
</feature>
<comment type="subcellular location">
    <subcellularLocation>
        <location evidence="1">Cell membrane</location>
        <topology evidence="1">Single-pass membrane protein</topology>
    </subcellularLocation>
    <subcellularLocation>
        <location evidence="2">Endoplasmic reticulum membrane</location>
        <topology evidence="2">Single-pass membrane protein</topology>
    </subcellularLocation>
</comment>
<keyword evidence="8" id="KW-0472">Membrane</keyword>
<evidence type="ECO:0000256" key="1">
    <source>
        <dbReference type="ARBA" id="ARBA00004162"/>
    </source>
</evidence>
<evidence type="ECO:0000256" key="3">
    <source>
        <dbReference type="ARBA" id="ARBA00022475"/>
    </source>
</evidence>
<sequence>MVHGRQFIIFPFDDLILDLTAQTLIDHAEDKTRQRESRILFTYFQSLAVMRKAKDLAASGNVRELEVFASSEVKRTSQSLQERQLSQDGRVKDGEKQAHVKTRKEDLVYENPKKEEQEEEEVDEETFKERKREEQAEKARLPMERKRKLQKKAAAKAAIRAQKEAEKKLKECEKKAKKKAAAANSPAPSESDQSREAISEKVTTLAVSGNERHQKEEKLLFPTQRSFRYKHRGRGTEALPK</sequence>
<feature type="compositionally biased region" description="Basic and acidic residues" evidence="10">
    <location>
        <begin position="89"/>
        <end position="116"/>
    </location>
</feature>
<keyword evidence="5" id="KW-0256">Endoplasmic reticulum</keyword>
<comment type="similarity">
    <text evidence="9">Belongs to the plant Proton pump-interactor protein family.</text>
</comment>
<keyword evidence="6" id="KW-1133">Transmembrane helix</keyword>
<dbReference type="PANTHER" id="PTHR32219">
    <property type="entry name" value="RNA-BINDING PROTEIN YLMH-RELATED"/>
    <property type="match status" value="1"/>
</dbReference>
<comment type="caution">
    <text evidence="11">The sequence shown here is derived from an EMBL/GenBank/DDBJ whole genome shotgun (WGS) entry which is preliminary data.</text>
</comment>
<evidence type="ECO:0000256" key="4">
    <source>
        <dbReference type="ARBA" id="ARBA00022692"/>
    </source>
</evidence>